<name>A0A1B7MN87_9AGAM</name>
<dbReference type="EMBL" id="KV448665">
    <property type="protein sequence ID" value="OAX34060.1"/>
    <property type="molecule type" value="Genomic_DNA"/>
</dbReference>
<keyword evidence="2" id="KW-1185">Reference proteome</keyword>
<dbReference type="Proteomes" id="UP000092154">
    <property type="component" value="Unassembled WGS sequence"/>
</dbReference>
<dbReference type="InParanoid" id="A0A1B7MN87"/>
<sequence length="121" mass="12754">MADGTPLRSIKQSPLNPNNCVIIIQNNRIAVGGTINIFSSHCTGSEDSTRTQAVVKLDNVAPTAKPTLLQPPSVMPEPAEYGRDSIIFSGNSLGECVMINVQSPNCIGAAKQTSSQANRST</sequence>
<evidence type="ECO:0000313" key="2">
    <source>
        <dbReference type="Proteomes" id="UP000092154"/>
    </source>
</evidence>
<dbReference type="AlphaFoldDB" id="A0A1B7MN87"/>
<evidence type="ECO:0000313" key="1">
    <source>
        <dbReference type="EMBL" id="OAX34060.1"/>
    </source>
</evidence>
<dbReference type="OrthoDB" id="2645187at2759"/>
<organism evidence="1 2">
    <name type="scientific">Rhizopogon vinicolor AM-OR11-026</name>
    <dbReference type="NCBI Taxonomy" id="1314800"/>
    <lineage>
        <taxon>Eukaryota</taxon>
        <taxon>Fungi</taxon>
        <taxon>Dikarya</taxon>
        <taxon>Basidiomycota</taxon>
        <taxon>Agaricomycotina</taxon>
        <taxon>Agaricomycetes</taxon>
        <taxon>Agaricomycetidae</taxon>
        <taxon>Boletales</taxon>
        <taxon>Suillineae</taxon>
        <taxon>Rhizopogonaceae</taxon>
        <taxon>Rhizopogon</taxon>
    </lineage>
</organism>
<reference evidence="1 2" key="1">
    <citation type="submission" date="2016-06" db="EMBL/GenBank/DDBJ databases">
        <title>Comparative genomics of the ectomycorrhizal sister species Rhizopogon vinicolor and Rhizopogon vesiculosus (Basidiomycota: Boletales) reveals a divergence of the mating type B locus.</title>
        <authorList>
            <consortium name="DOE Joint Genome Institute"/>
            <person name="Mujic A.B."/>
            <person name="Kuo A."/>
            <person name="Tritt A."/>
            <person name="Lipzen A."/>
            <person name="Chen C."/>
            <person name="Johnson J."/>
            <person name="Sharma A."/>
            <person name="Barry K."/>
            <person name="Grigoriev I.V."/>
            <person name="Spatafora J.W."/>
        </authorList>
    </citation>
    <scope>NUCLEOTIDE SEQUENCE [LARGE SCALE GENOMIC DNA]</scope>
    <source>
        <strain evidence="1 2">AM-OR11-026</strain>
    </source>
</reference>
<proteinExistence type="predicted"/>
<gene>
    <name evidence="1" type="ORF">K503DRAFT_786043</name>
</gene>
<accession>A0A1B7MN87</accession>
<protein>
    <submittedName>
        <fullName evidence="1">Uncharacterized protein</fullName>
    </submittedName>
</protein>